<name>A0ABT6LD23_9ACTN</name>
<accession>A0ABT6LD23</accession>
<evidence type="ECO:0000313" key="6">
    <source>
        <dbReference type="Proteomes" id="UP001160499"/>
    </source>
</evidence>
<organism evidence="5 6">
    <name type="scientific">Streptomyces pseudovenezuelae</name>
    <dbReference type="NCBI Taxonomy" id="67350"/>
    <lineage>
        <taxon>Bacteria</taxon>
        <taxon>Bacillati</taxon>
        <taxon>Actinomycetota</taxon>
        <taxon>Actinomycetes</taxon>
        <taxon>Kitasatosporales</taxon>
        <taxon>Streptomycetaceae</taxon>
        <taxon>Streptomyces</taxon>
        <taxon>Streptomyces aurantiacus group</taxon>
    </lineage>
</organism>
<evidence type="ECO:0000313" key="5">
    <source>
        <dbReference type="EMBL" id="MDH6214183.1"/>
    </source>
</evidence>
<dbReference type="PANTHER" id="PTHR14218:SF15">
    <property type="entry name" value="TRIPEPTIDYL-PEPTIDASE 1"/>
    <property type="match status" value="1"/>
</dbReference>
<dbReference type="InterPro" id="IPR036852">
    <property type="entry name" value="Peptidase_S8/S53_dom_sf"/>
</dbReference>
<feature type="domain" description="Peptidase S53" evidence="4">
    <location>
        <begin position="1"/>
        <end position="260"/>
    </location>
</feature>
<evidence type="ECO:0000256" key="1">
    <source>
        <dbReference type="ARBA" id="ARBA00022670"/>
    </source>
</evidence>
<reference evidence="5 6" key="1">
    <citation type="submission" date="2023-04" db="EMBL/GenBank/DDBJ databases">
        <title>Forest soil microbial communities from Buena Vista Peninsula, Colon Province, Panama.</title>
        <authorList>
            <person name="Bouskill N."/>
        </authorList>
    </citation>
    <scope>NUCLEOTIDE SEQUENCE [LARGE SCALE GENOMIC DNA]</scope>
    <source>
        <strain evidence="5 6">GGS1</strain>
    </source>
</reference>
<keyword evidence="2" id="KW-0378">Hydrolase</keyword>
<dbReference type="Pfam" id="PF00082">
    <property type="entry name" value="Peptidase_S8"/>
    <property type="match status" value="1"/>
</dbReference>
<keyword evidence="1 5" id="KW-0645">Protease</keyword>
<keyword evidence="3" id="KW-0720">Serine protease</keyword>
<keyword evidence="6" id="KW-1185">Reference proteome</keyword>
<sequence>MYAIDVRAAAEGVSMCFASGDTPGLTVTDSDPYAVVVGGTTLGIGAAKNRVFETGWSDDLGSLSSGKRTDLGVSGGGGGGGGGVSDVYRQPSYQKGVVPASMARGKVAHKTVLGRAVPDIAADPDTGILTGYTDTDSHGNPGRYRTVSSAGTSLATPLVAGLVADAQQGRKSPYGFINPLLYRLARTHAFHDALPISTSTPQRDRAAYIAPDDTSTSANVDVFDAQKRPDTQQVTAKGYDTMTGIGTPNGAAFIAALRRGHWTHSGG</sequence>
<dbReference type="PROSITE" id="PS51695">
    <property type="entry name" value="SEDOLISIN"/>
    <property type="match status" value="1"/>
</dbReference>
<dbReference type="GO" id="GO:0008233">
    <property type="term" value="F:peptidase activity"/>
    <property type="evidence" value="ECO:0007669"/>
    <property type="project" value="UniProtKB-KW"/>
</dbReference>
<dbReference type="SUPFAM" id="SSF52743">
    <property type="entry name" value="Subtilisin-like"/>
    <property type="match status" value="1"/>
</dbReference>
<dbReference type="InterPro" id="IPR023828">
    <property type="entry name" value="Peptidase_S8_Ser-AS"/>
</dbReference>
<dbReference type="InterPro" id="IPR000209">
    <property type="entry name" value="Peptidase_S8/S53_dom"/>
</dbReference>
<dbReference type="PANTHER" id="PTHR14218">
    <property type="entry name" value="PROTEASE S8 TRIPEPTIDYL PEPTIDASE I CLN2"/>
    <property type="match status" value="1"/>
</dbReference>
<evidence type="ECO:0000256" key="2">
    <source>
        <dbReference type="ARBA" id="ARBA00022801"/>
    </source>
</evidence>
<dbReference type="InterPro" id="IPR050819">
    <property type="entry name" value="Tripeptidyl-peptidase_I"/>
</dbReference>
<comment type="caution">
    <text evidence="5">The sequence shown here is derived from an EMBL/GenBank/DDBJ whole genome shotgun (WGS) entry which is preliminary data.</text>
</comment>
<dbReference type="EMBL" id="JARXVH010000002">
    <property type="protein sequence ID" value="MDH6214183.1"/>
    <property type="molecule type" value="Genomic_DNA"/>
</dbReference>
<evidence type="ECO:0000259" key="4">
    <source>
        <dbReference type="PROSITE" id="PS51695"/>
    </source>
</evidence>
<proteinExistence type="predicted"/>
<protein>
    <submittedName>
        <fullName evidence="5">Subtilase family serine protease</fullName>
    </submittedName>
</protein>
<dbReference type="InterPro" id="IPR030400">
    <property type="entry name" value="Sedolisin_dom"/>
</dbReference>
<evidence type="ECO:0000256" key="3">
    <source>
        <dbReference type="ARBA" id="ARBA00022825"/>
    </source>
</evidence>
<dbReference type="Gene3D" id="3.40.50.200">
    <property type="entry name" value="Peptidase S8/S53 domain"/>
    <property type="match status" value="1"/>
</dbReference>
<dbReference type="PROSITE" id="PS00138">
    <property type="entry name" value="SUBTILASE_SER"/>
    <property type="match status" value="1"/>
</dbReference>
<gene>
    <name evidence="5" type="ORF">M2283_001466</name>
</gene>
<dbReference type="Proteomes" id="UP001160499">
    <property type="component" value="Unassembled WGS sequence"/>
</dbReference>
<dbReference type="GO" id="GO:0006508">
    <property type="term" value="P:proteolysis"/>
    <property type="evidence" value="ECO:0007669"/>
    <property type="project" value="UniProtKB-KW"/>
</dbReference>
<dbReference type="RefSeq" id="WP_280875242.1">
    <property type="nucleotide sequence ID" value="NZ_JARXVH010000002.1"/>
</dbReference>